<keyword evidence="3" id="KW-1185">Reference proteome</keyword>
<dbReference type="SUPFAM" id="SSF74653">
    <property type="entry name" value="TolA/TonB C-terminal domain"/>
    <property type="match status" value="1"/>
</dbReference>
<dbReference type="Gene3D" id="3.30.1150.10">
    <property type="match status" value="1"/>
</dbReference>
<comment type="caution">
    <text evidence="2">The sequence shown here is derived from an EMBL/GenBank/DDBJ whole genome shotgun (WGS) entry which is preliminary data.</text>
</comment>
<sequence length="240" mass="27494">MKPKKYPKADLRRRWFLFLQIGLILVLFLTLQAFQWKTYDQQQIVDPDITYNDIEEETPPVTVLPDVPPPLPPPKTIVDVIKEVPDDKDVEEDNVAPTEIDLDDLVKPSEIEEPDDVEDPVHVPFDFIEDVPVFPGCESLSENEERRKCMGDEINRFVRNEFDTTLGEELGLTGMNLVVIRFVVNRQGEVDEIKTRATHPGLEKEAERVIGLLPKMQPGKQRGKPVPVSFTIPIRFQVLD</sequence>
<feature type="domain" description="TonB C-terminal" evidence="1">
    <location>
        <begin position="178"/>
        <end position="237"/>
    </location>
</feature>
<proteinExistence type="predicted"/>
<dbReference type="EMBL" id="JAMSCK010000002">
    <property type="protein sequence ID" value="MCM8568796.1"/>
    <property type="molecule type" value="Genomic_DNA"/>
</dbReference>
<accession>A0ABT0YZ88</accession>
<evidence type="ECO:0000313" key="3">
    <source>
        <dbReference type="Proteomes" id="UP001155077"/>
    </source>
</evidence>
<dbReference type="InterPro" id="IPR037682">
    <property type="entry name" value="TonB_C"/>
</dbReference>
<name>A0ABT0YZ88_9FLAO</name>
<dbReference type="RefSeq" id="WP_252111196.1">
    <property type="nucleotide sequence ID" value="NZ_JAMSCK010000002.1"/>
</dbReference>
<gene>
    <name evidence="2" type="ORF">NE848_05365</name>
</gene>
<dbReference type="Pfam" id="PF03544">
    <property type="entry name" value="TonB_C"/>
    <property type="match status" value="1"/>
</dbReference>
<dbReference type="Proteomes" id="UP001155077">
    <property type="component" value="Unassembled WGS sequence"/>
</dbReference>
<protein>
    <submittedName>
        <fullName evidence="2">Energy transducer TonB</fullName>
    </submittedName>
</protein>
<reference evidence="2" key="1">
    <citation type="submission" date="2022-06" db="EMBL/GenBank/DDBJ databases">
        <title>Gramella sediminis sp. nov., isolated from deep-sea sediment of the Indian Ocean.</title>
        <authorList>
            <person name="Yang L."/>
        </authorList>
    </citation>
    <scope>NUCLEOTIDE SEQUENCE</scope>
    <source>
        <strain evidence="2">HMD3159</strain>
    </source>
</reference>
<evidence type="ECO:0000313" key="2">
    <source>
        <dbReference type="EMBL" id="MCM8568796.1"/>
    </source>
</evidence>
<organism evidence="2 3">
    <name type="scientific">Gramella jeungdoensis</name>
    <dbReference type="NCBI Taxonomy" id="708091"/>
    <lineage>
        <taxon>Bacteria</taxon>
        <taxon>Pseudomonadati</taxon>
        <taxon>Bacteroidota</taxon>
        <taxon>Flavobacteriia</taxon>
        <taxon>Flavobacteriales</taxon>
        <taxon>Flavobacteriaceae</taxon>
        <taxon>Christiangramia</taxon>
    </lineage>
</organism>
<evidence type="ECO:0000259" key="1">
    <source>
        <dbReference type="Pfam" id="PF03544"/>
    </source>
</evidence>